<feature type="transmembrane region" description="Helical" evidence="15">
    <location>
        <begin position="6"/>
        <end position="23"/>
    </location>
</feature>
<comment type="subcellular location">
    <subcellularLocation>
        <location evidence="3">Endoplasmic reticulum membrane</location>
        <topology evidence="3">Peripheral membrane protein</topology>
    </subcellularLocation>
    <subcellularLocation>
        <location evidence="2">Microsome membrane</location>
        <topology evidence="2">Peripheral membrane protein</topology>
    </subcellularLocation>
</comment>
<organism evidence="16 17">
    <name type="scientific">Psylliodes chrysocephalus</name>
    <dbReference type="NCBI Taxonomy" id="3402493"/>
    <lineage>
        <taxon>Eukaryota</taxon>
        <taxon>Metazoa</taxon>
        <taxon>Ecdysozoa</taxon>
        <taxon>Arthropoda</taxon>
        <taxon>Hexapoda</taxon>
        <taxon>Insecta</taxon>
        <taxon>Pterygota</taxon>
        <taxon>Neoptera</taxon>
        <taxon>Endopterygota</taxon>
        <taxon>Coleoptera</taxon>
        <taxon>Polyphaga</taxon>
        <taxon>Cucujiformia</taxon>
        <taxon>Chrysomeloidea</taxon>
        <taxon>Chrysomelidae</taxon>
        <taxon>Galerucinae</taxon>
        <taxon>Alticini</taxon>
        <taxon>Psylliodes</taxon>
    </lineage>
</organism>
<feature type="binding site" description="axial binding residue" evidence="13">
    <location>
        <position position="455"/>
    </location>
    <ligand>
        <name>heme</name>
        <dbReference type="ChEBI" id="CHEBI:30413"/>
    </ligand>
    <ligandPart>
        <name>Fe</name>
        <dbReference type="ChEBI" id="CHEBI:18248"/>
    </ligandPart>
</feature>
<accession>A0A9P0GGL9</accession>
<evidence type="ECO:0000256" key="13">
    <source>
        <dbReference type="PIRSR" id="PIRSR602401-1"/>
    </source>
</evidence>
<dbReference type="OrthoDB" id="2789670at2759"/>
<dbReference type="PRINTS" id="PR00463">
    <property type="entry name" value="EP450I"/>
</dbReference>
<dbReference type="InterPro" id="IPR050476">
    <property type="entry name" value="Insect_CytP450_Detox"/>
</dbReference>
<evidence type="ECO:0000256" key="1">
    <source>
        <dbReference type="ARBA" id="ARBA00001971"/>
    </source>
</evidence>
<keyword evidence="17" id="KW-1185">Reference proteome</keyword>
<evidence type="ECO:0008006" key="18">
    <source>
        <dbReference type="Google" id="ProtNLM"/>
    </source>
</evidence>
<dbReference type="PANTHER" id="PTHR24292:SF100">
    <property type="entry name" value="CYTOCHROME P450 6A16, ISOFORM B-RELATED"/>
    <property type="match status" value="1"/>
</dbReference>
<dbReference type="InterPro" id="IPR017972">
    <property type="entry name" value="Cyt_P450_CS"/>
</dbReference>
<evidence type="ECO:0000256" key="10">
    <source>
        <dbReference type="ARBA" id="ARBA00023004"/>
    </source>
</evidence>
<dbReference type="InterPro" id="IPR002401">
    <property type="entry name" value="Cyt_P450_E_grp-I"/>
</dbReference>
<evidence type="ECO:0000256" key="12">
    <source>
        <dbReference type="ARBA" id="ARBA00023136"/>
    </source>
</evidence>
<reference evidence="16" key="1">
    <citation type="submission" date="2022-01" db="EMBL/GenBank/DDBJ databases">
        <authorList>
            <person name="King R."/>
        </authorList>
    </citation>
    <scope>NUCLEOTIDE SEQUENCE</scope>
</reference>
<dbReference type="AlphaFoldDB" id="A0A9P0GGL9"/>
<dbReference type="GO" id="GO:0004497">
    <property type="term" value="F:monooxygenase activity"/>
    <property type="evidence" value="ECO:0007669"/>
    <property type="project" value="UniProtKB-KW"/>
</dbReference>
<comment type="cofactor">
    <cofactor evidence="1 13">
        <name>heme</name>
        <dbReference type="ChEBI" id="CHEBI:30413"/>
    </cofactor>
</comment>
<dbReference type="FunFam" id="1.10.630.10:FF:000042">
    <property type="entry name" value="Cytochrome P450"/>
    <property type="match status" value="1"/>
</dbReference>
<keyword evidence="8" id="KW-0492">Microsome</keyword>
<evidence type="ECO:0000313" key="16">
    <source>
        <dbReference type="EMBL" id="CAH1112909.1"/>
    </source>
</evidence>
<dbReference type="GO" id="GO:0016705">
    <property type="term" value="F:oxidoreductase activity, acting on paired donors, with incorporation or reduction of molecular oxygen"/>
    <property type="evidence" value="ECO:0007669"/>
    <property type="project" value="InterPro"/>
</dbReference>
<protein>
    <recommendedName>
        <fullName evidence="18">Cytochrome P450</fullName>
    </recommendedName>
</protein>
<name>A0A9P0GGL9_9CUCU</name>
<evidence type="ECO:0000256" key="3">
    <source>
        <dbReference type="ARBA" id="ARBA00004406"/>
    </source>
</evidence>
<evidence type="ECO:0000256" key="4">
    <source>
        <dbReference type="ARBA" id="ARBA00010617"/>
    </source>
</evidence>
<evidence type="ECO:0000256" key="8">
    <source>
        <dbReference type="ARBA" id="ARBA00022848"/>
    </source>
</evidence>
<evidence type="ECO:0000256" key="14">
    <source>
        <dbReference type="RuleBase" id="RU000461"/>
    </source>
</evidence>
<sequence>MVFVTLVYIFLSLVGIIFFYIKWKQSYWSRRGVDYIEPDFFFGNTTAITKQTQHRSKVFESFYRHFKSKGQKFGGIYDFFSPVLILTDQELIRNVLQKDFSHFVNHVGYINEDADAITGNLFNLKNEKWKNIRAKLTPTFTTGKIKMMFDTMTQCIKGLEKLLDQNAALNDPVDIKKYMLLFTSDIIATVAFGLDVDSLKNPENDFRKHFANVFKPSFKGLVKKFISENFPRWLLVAIKFRVTRKEAEDFFIKVIKDIVEHREKNNVYRKDFMHLLIQIKNTGETTDNENLNSNSTIKHLSYREMAAQAITFYVAGFETSTTTVCFALFELALHSDIQNRLREEIQSVMKKYDNKITYDGIMEMEYLDMVLKESLRKNSTASRISRECNKDYPIPGTDVVIEQGIEVLIPVHGLHNDPDYFPEPDKFDPERFNKENKKKIPPYAYLPFGEGPRNCIGLRFGKIQSMVGIVAIISRYKVTLNAKTQLPIKLTSNRVPTVEGGMWLNLEKLSN</sequence>
<evidence type="ECO:0000256" key="9">
    <source>
        <dbReference type="ARBA" id="ARBA00023002"/>
    </source>
</evidence>
<evidence type="ECO:0000256" key="6">
    <source>
        <dbReference type="ARBA" id="ARBA00022723"/>
    </source>
</evidence>
<dbReference type="Proteomes" id="UP001153636">
    <property type="component" value="Chromosome 7"/>
</dbReference>
<dbReference type="EMBL" id="OV651819">
    <property type="protein sequence ID" value="CAH1112909.1"/>
    <property type="molecule type" value="Genomic_DNA"/>
</dbReference>
<evidence type="ECO:0000256" key="11">
    <source>
        <dbReference type="ARBA" id="ARBA00023033"/>
    </source>
</evidence>
<keyword evidence="11 14" id="KW-0503">Monooxygenase</keyword>
<evidence type="ECO:0000256" key="7">
    <source>
        <dbReference type="ARBA" id="ARBA00022824"/>
    </source>
</evidence>
<keyword evidence="9 14" id="KW-0560">Oxidoreductase</keyword>
<dbReference type="SUPFAM" id="SSF48264">
    <property type="entry name" value="Cytochrome P450"/>
    <property type="match status" value="1"/>
</dbReference>
<keyword evidence="12 15" id="KW-0472">Membrane</keyword>
<dbReference type="PRINTS" id="PR00385">
    <property type="entry name" value="P450"/>
</dbReference>
<evidence type="ECO:0000313" key="17">
    <source>
        <dbReference type="Proteomes" id="UP001153636"/>
    </source>
</evidence>
<dbReference type="InterPro" id="IPR001128">
    <property type="entry name" value="Cyt_P450"/>
</dbReference>
<gene>
    <name evidence="16" type="ORF">PSYICH_LOCUS13138</name>
</gene>
<evidence type="ECO:0000256" key="2">
    <source>
        <dbReference type="ARBA" id="ARBA00004174"/>
    </source>
</evidence>
<keyword evidence="15" id="KW-0812">Transmembrane</keyword>
<evidence type="ECO:0000256" key="5">
    <source>
        <dbReference type="ARBA" id="ARBA00022617"/>
    </source>
</evidence>
<keyword evidence="15" id="KW-1133">Transmembrane helix</keyword>
<dbReference type="InterPro" id="IPR036396">
    <property type="entry name" value="Cyt_P450_sf"/>
</dbReference>
<keyword evidence="5 13" id="KW-0349">Heme</keyword>
<dbReference type="GO" id="GO:0020037">
    <property type="term" value="F:heme binding"/>
    <property type="evidence" value="ECO:0007669"/>
    <property type="project" value="InterPro"/>
</dbReference>
<dbReference type="Gene3D" id="1.10.630.10">
    <property type="entry name" value="Cytochrome P450"/>
    <property type="match status" value="1"/>
</dbReference>
<keyword evidence="10 13" id="KW-0408">Iron</keyword>
<dbReference type="Pfam" id="PF00067">
    <property type="entry name" value="p450"/>
    <property type="match status" value="1"/>
</dbReference>
<dbReference type="PROSITE" id="PS00086">
    <property type="entry name" value="CYTOCHROME_P450"/>
    <property type="match status" value="1"/>
</dbReference>
<proteinExistence type="inferred from homology"/>
<keyword evidence="6 13" id="KW-0479">Metal-binding</keyword>
<dbReference type="GO" id="GO:0005789">
    <property type="term" value="C:endoplasmic reticulum membrane"/>
    <property type="evidence" value="ECO:0007669"/>
    <property type="project" value="UniProtKB-SubCell"/>
</dbReference>
<evidence type="ECO:0000256" key="15">
    <source>
        <dbReference type="SAM" id="Phobius"/>
    </source>
</evidence>
<keyword evidence="7" id="KW-0256">Endoplasmic reticulum</keyword>
<dbReference type="GO" id="GO:0005506">
    <property type="term" value="F:iron ion binding"/>
    <property type="evidence" value="ECO:0007669"/>
    <property type="project" value="InterPro"/>
</dbReference>
<dbReference type="PANTHER" id="PTHR24292">
    <property type="entry name" value="CYTOCHROME P450"/>
    <property type="match status" value="1"/>
</dbReference>
<comment type="similarity">
    <text evidence="4 14">Belongs to the cytochrome P450 family.</text>
</comment>
<dbReference type="CDD" id="cd11056">
    <property type="entry name" value="CYP6-like"/>
    <property type="match status" value="1"/>
</dbReference>